<dbReference type="Proteomes" id="UP000271162">
    <property type="component" value="Unassembled WGS sequence"/>
</dbReference>
<dbReference type="EMBL" id="UYSL01022544">
    <property type="protein sequence ID" value="VDL80681.1"/>
    <property type="molecule type" value="Genomic_DNA"/>
</dbReference>
<evidence type="ECO:0000313" key="1">
    <source>
        <dbReference type="EMBL" id="VDL80681.1"/>
    </source>
</evidence>
<proteinExistence type="predicted"/>
<dbReference type="AlphaFoldDB" id="A0A0N4YJD3"/>
<organism evidence="3">
    <name type="scientific">Nippostrongylus brasiliensis</name>
    <name type="common">Rat hookworm</name>
    <dbReference type="NCBI Taxonomy" id="27835"/>
    <lineage>
        <taxon>Eukaryota</taxon>
        <taxon>Metazoa</taxon>
        <taxon>Ecdysozoa</taxon>
        <taxon>Nematoda</taxon>
        <taxon>Chromadorea</taxon>
        <taxon>Rhabditida</taxon>
        <taxon>Rhabditina</taxon>
        <taxon>Rhabditomorpha</taxon>
        <taxon>Strongyloidea</taxon>
        <taxon>Heligmosomidae</taxon>
        <taxon>Nippostrongylus</taxon>
    </lineage>
</organism>
<gene>
    <name evidence="1" type="ORF">NBR_LOCUS17068</name>
</gene>
<evidence type="ECO:0000313" key="2">
    <source>
        <dbReference type="Proteomes" id="UP000271162"/>
    </source>
</evidence>
<reference evidence="1 2" key="2">
    <citation type="submission" date="2018-11" db="EMBL/GenBank/DDBJ databases">
        <authorList>
            <consortium name="Pathogen Informatics"/>
        </authorList>
    </citation>
    <scope>NUCLEOTIDE SEQUENCE [LARGE SCALE GENOMIC DNA]</scope>
</reference>
<sequence>MASAELSAWPQLIGRDTGSFTHVETRKFLNEPDGKLLISPYLEAFNRPPKAVSSPWDTFVCAATVDNEARALGVVVNVDYVVNGNHPLRYSDMKVPAEEEKKPPEKKEPLPILDHNTNLKAGIANPTVVAHPGIYIDQMPCIEEKYDCVKLAECRGINIKSKVDEELEREVDPCAEYENEFQIIFIEQEQTTIPYVPVELWSSSKTSVCR</sequence>
<name>A0A0N4YJD3_NIPBR</name>
<accession>A0A0N4YJD3</accession>
<evidence type="ECO:0000313" key="3">
    <source>
        <dbReference type="WBParaSite" id="NBR_0001706701-mRNA-1"/>
    </source>
</evidence>
<keyword evidence="2" id="KW-1185">Reference proteome</keyword>
<dbReference type="WBParaSite" id="NBR_0001706701-mRNA-1">
    <property type="protein sequence ID" value="NBR_0001706701-mRNA-1"/>
    <property type="gene ID" value="NBR_0001706701"/>
</dbReference>
<reference evidence="3" key="1">
    <citation type="submission" date="2017-02" db="UniProtKB">
        <authorList>
            <consortium name="WormBaseParasite"/>
        </authorList>
    </citation>
    <scope>IDENTIFICATION</scope>
</reference>
<protein>
    <submittedName>
        <fullName evidence="1 3">Uncharacterized protein</fullName>
    </submittedName>
</protein>